<dbReference type="Proteomes" id="UP001168972">
    <property type="component" value="Unassembled WGS sequence"/>
</dbReference>
<proteinExistence type="predicted"/>
<organism evidence="1 2">
    <name type="scientific">Microctonus hyperodae</name>
    <name type="common">Parasitoid wasp</name>
    <dbReference type="NCBI Taxonomy" id="165561"/>
    <lineage>
        <taxon>Eukaryota</taxon>
        <taxon>Metazoa</taxon>
        <taxon>Ecdysozoa</taxon>
        <taxon>Arthropoda</taxon>
        <taxon>Hexapoda</taxon>
        <taxon>Insecta</taxon>
        <taxon>Pterygota</taxon>
        <taxon>Neoptera</taxon>
        <taxon>Endopterygota</taxon>
        <taxon>Hymenoptera</taxon>
        <taxon>Apocrita</taxon>
        <taxon>Ichneumonoidea</taxon>
        <taxon>Braconidae</taxon>
        <taxon>Euphorinae</taxon>
        <taxon>Microctonus</taxon>
    </lineage>
</organism>
<dbReference type="EMBL" id="JAQQBR010001832">
    <property type="protein sequence ID" value="KAK0166575.1"/>
    <property type="molecule type" value="Genomic_DNA"/>
</dbReference>
<sequence>MIDGHDIRSIEDLIQVLRNNFGETKSFDVATLERSQCQQNSKSVLSYNKRFNEIHLNVKRAINNNIEFDANARKAILKNEKNQGMVQYIRGHRPNIRLFVKASQPKTLREAQNLALETEKEEITSNYI</sequence>
<dbReference type="AlphaFoldDB" id="A0AA39FBP2"/>
<evidence type="ECO:0000313" key="1">
    <source>
        <dbReference type="EMBL" id="KAK0166575.1"/>
    </source>
</evidence>
<reference evidence="1" key="1">
    <citation type="journal article" date="2023" name="bioRxiv">
        <title>Scaffold-level genome assemblies of two parasitoid biocontrol wasps reveal the parthenogenesis mechanism and an associated novel virus.</title>
        <authorList>
            <person name="Inwood S."/>
            <person name="Skelly J."/>
            <person name="Guhlin J."/>
            <person name="Harrop T."/>
            <person name="Goldson S."/>
            <person name="Dearden P."/>
        </authorList>
    </citation>
    <scope>NUCLEOTIDE SEQUENCE</scope>
    <source>
        <strain evidence="1">Lincoln</strain>
        <tissue evidence="1">Whole body</tissue>
    </source>
</reference>
<reference evidence="1" key="2">
    <citation type="submission" date="2023-03" db="EMBL/GenBank/DDBJ databases">
        <authorList>
            <person name="Inwood S.N."/>
            <person name="Skelly J.G."/>
            <person name="Guhlin J."/>
            <person name="Harrop T.W.R."/>
            <person name="Goldson S.G."/>
            <person name="Dearden P.K."/>
        </authorList>
    </citation>
    <scope>NUCLEOTIDE SEQUENCE</scope>
    <source>
        <strain evidence="1">Lincoln</strain>
        <tissue evidence="1">Whole body</tissue>
    </source>
</reference>
<gene>
    <name evidence="1" type="ORF">PV327_004069</name>
</gene>
<keyword evidence="2" id="KW-1185">Reference proteome</keyword>
<protein>
    <recommendedName>
        <fullName evidence="3">Retrotransposon gag domain-containing protein</fullName>
    </recommendedName>
</protein>
<name>A0AA39FBP2_MICHY</name>
<evidence type="ECO:0008006" key="3">
    <source>
        <dbReference type="Google" id="ProtNLM"/>
    </source>
</evidence>
<comment type="caution">
    <text evidence="1">The sequence shown here is derived from an EMBL/GenBank/DDBJ whole genome shotgun (WGS) entry which is preliminary data.</text>
</comment>
<accession>A0AA39FBP2</accession>
<evidence type="ECO:0000313" key="2">
    <source>
        <dbReference type="Proteomes" id="UP001168972"/>
    </source>
</evidence>